<dbReference type="STRING" id="242507.G4NEY2"/>
<protein>
    <submittedName>
        <fullName evidence="2">Uncharacterized protein</fullName>
    </submittedName>
</protein>
<accession>G4NEY2</accession>
<evidence type="ECO:0000313" key="2">
    <source>
        <dbReference type="EMBL" id="EHA48708.1"/>
    </source>
</evidence>
<feature type="region of interest" description="Disordered" evidence="1">
    <location>
        <begin position="116"/>
        <end position="139"/>
    </location>
</feature>
<dbReference type="eggNOG" id="ENOG502SINF">
    <property type="taxonomic scope" value="Eukaryota"/>
</dbReference>
<keyword evidence="3" id="KW-1185">Reference proteome</keyword>
<dbReference type="AlphaFoldDB" id="G4NEY2"/>
<reference evidence="2 3" key="1">
    <citation type="journal article" date="2005" name="Nature">
        <title>The genome sequence of the rice blast fungus Magnaporthe grisea.</title>
        <authorList>
            <person name="Dean R.A."/>
            <person name="Talbot N.J."/>
            <person name="Ebbole D.J."/>
            <person name="Farman M.L."/>
            <person name="Mitchell T.K."/>
            <person name="Orbach M.J."/>
            <person name="Thon M."/>
            <person name="Kulkarni R."/>
            <person name="Xu J.R."/>
            <person name="Pan H."/>
            <person name="Read N.D."/>
            <person name="Lee Y.H."/>
            <person name="Carbone I."/>
            <person name="Brown D."/>
            <person name="Oh Y.Y."/>
            <person name="Donofrio N."/>
            <person name="Jeong J.S."/>
            <person name="Soanes D.M."/>
            <person name="Djonovic S."/>
            <person name="Kolomiets E."/>
            <person name="Rehmeyer C."/>
            <person name="Li W."/>
            <person name="Harding M."/>
            <person name="Kim S."/>
            <person name="Lebrun M.H."/>
            <person name="Bohnert H."/>
            <person name="Coughlan S."/>
            <person name="Butler J."/>
            <person name="Calvo S."/>
            <person name="Ma L.J."/>
            <person name="Nicol R."/>
            <person name="Purcell S."/>
            <person name="Nusbaum C."/>
            <person name="Galagan J.E."/>
            <person name="Birren B.W."/>
        </authorList>
    </citation>
    <scope>NUCLEOTIDE SEQUENCE [LARGE SCALE GENOMIC DNA]</scope>
    <source>
        <strain evidence="3">70-15 / ATCC MYA-4617 / FGSC 8958</strain>
    </source>
</reference>
<dbReference type="HOGENOM" id="CLU_1129245_0_0_1"/>
<organism evidence="2 3">
    <name type="scientific">Pyricularia oryzae (strain 70-15 / ATCC MYA-4617 / FGSC 8958)</name>
    <name type="common">Rice blast fungus</name>
    <name type="synonym">Magnaporthe oryzae</name>
    <dbReference type="NCBI Taxonomy" id="242507"/>
    <lineage>
        <taxon>Eukaryota</taxon>
        <taxon>Fungi</taxon>
        <taxon>Dikarya</taxon>
        <taxon>Ascomycota</taxon>
        <taxon>Pezizomycotina</taxon>
        <taxon>Sordariomycetes</taxon>
        <taxon>Sordariomycetidae</taxon>
        <taxon>Magnaporthales</taxon>
        <taxon>Pyriculariaceae</taxon>
        <taxon>Pyricularia</taxon>
    </lineage>
</organism>
<dbReference type="VEuPathDB" id="FungiDB:MGG_00714"/>
<reference key="2">
    <citation type="submission" date="2011-05" db="EMBL/GenBank/DDBJ databases">
        <title>The Genome Sequence of Magnaporthe oryzae 70-15.</title>
        <authorList>
            <consortium name="The Broad Institute Genome Sequencing Platform"/>
            <person name="Ma L.-J."/>
            <person name="Dead R."/>
            <person name="Young S.K."/>
            <person name="Zeng Q."/>
            <person name="Gargeya S."/>
            <person name="Fitzgerald M."/>
            <person name="Haas B."/>
            <person name="Abouelleil A."/>
            <person name="Alvarado L."/>
            <person name="Arachchi H.M."/>
            <person name="Berlin A."/>
            <person name="Brown A."/>
            <person name="Chapman S.B."/>
            <person name="Chen Z."/>
            <person name="Dunbar C."/>
            <person name="Freedman E."/>
            <person name="Gearin G."/>
            <person name="Gellesch M."/>
            <person name="Goldberg J."/>
            <person name="Griggs A."/>
            <person name="Gujja S."/>
            <person name="Heiman D."/>
            <person name="Howarth C."/>
            <person name="Larson L."/>
            <person name="Lui A."/>
            <person name="MacDonald P.J.P."/>
            <person name="Mehta T."/>
            <person name="Montmayeur A."/>
            <person name="Murphy C."/>
            <person name="Neiman D."/>
            <person name="Pearson M."/>
            <person name="Priest M."/>
            <person name="Roberts A."/>
            <person name="Saif S."/>
            <person name="Shea T."/>
            <person name="Shenoy N."/>
            <person name="Sisk P."/>
            <person name="Stolte C."/>
            <person name="Sykes S."/>
            <person name="Yandava C."/>
            <person name="Wortman J."/>
            <person name="Nusbaum C."/>
            <person name="Birren B."/>
        </authorList>
    </citation>
    <scope>NUCLEOTIDE SEQUENCE</scope>
    <source>
        <strain>70-15</strain>
    </source>
</reference>
<dbReference type="KEGG" id="mgr:MGG_00714"/>
<evidence type="ECO:0000313" key="3">
    <source>
        <dbReference type="Proteomes" id="UP000009058"/>
    </source>
</evidence>
<evidence type="ECO:0000256" key="1">
    <source>
        <dbReference type="SAM" id="MobiDB-lite"/>
    </source>
</evidence>
<dbReference type="GeneID" id="2674449"/>
<dbReference type="InParanoid" id="G4NEY2"/>
<feature type="region of interest" description="Disordered" evidence="1">
    <location>
        <begin position="1"/>
        <end position="20"/>
    </location>
</feature>
<dbReference type="EMBL" id="CM001235">
    <property type="protein sequence ID" value="EHA48708.1"/>
    <property type="molecule type" value="Genomic_DNA"/>
</dbReference>
<name>G4NEY2_PYRO7</name>
<gene>
    <name evidence="2" type="ORF">MGG_00714</name>
</gene>
<dbReference type="RefSeq" id="XP_003718292.1">
    <property type="nucleotide sequence ID" value="XM_003718244.1"/>
</dbReference>
<sequence>MDGRDDNALGQRQGTHRRTPLGQIGETYLLECCGEKRPWAEDARLELKTGGAFLTVHEYVPVVHPWLTGMRDRILEVQSKLRSHSAPWPPETNLAVVRAPFNADLGFDDAKGWTKWHEKPRERPPGATPGHVGGGKEEERNRLAMERALASVWSVECVSKYTSEDCIGGQLCQKVLVLLQDNHASIRTQHLVTIGAKYTAVMDGKGIQARDNLNVDSHPFWSLISLTDVASDGAQFNDLIWLDPAI</sequence>
<dbReference type="OrthoDB" id="3944545at2759"/>
<dbReference type="Proteomes" id="UP000009058">
    <property type="component" value="Chromosome 5"/>
</dbReference>
<proteinExistence type="predicted"/>